<dbReference type="PANTHER" id="PTHR20859:SF48">
    <property type="entry name" value="INTERLEUKIN-20 RECEPTOR SUBUNIT BETA"/>
    <property type="match status" value="1"/>
</dbReference>
<sequence length="187" mass="20635">MEPFRLSQVDLKLLTCFVQTQPQKNTVASGSRSASPVLRTPAGFYRTSNDPSNNTHCDLTLDLGSDSDYNVQVRGQCGSQPSAWAELRRPFNRRDTVLTVPEMKVSAVVQGLHVVFEKLPLTALVMVTVWRTGDELQAQVYSVSAEEAELEVAALQEGERYCVRAQSFMGTQLQSSSTDTQCVSITE</sequence>
<protein>
    <recommendedName>
        <fullName evidence="1">Interferon/interleukin receptor domain-containing protein</fullName>
    </recommendedName>
</protein>
<dbReference type="GO" id="GO:0004896">
    <property type="term" value="F:cytokine receptor activity"/>
    <property type="evidence" value="ECO:0007669"/>
    <property type="project" value="TreeGrafter"/>
</dbReference>
<evidence type="ECO:0000313" key="3">
    <source>
        <dbReference type="Proteomes" id="UP001153269"/>
    </source>
</evidence>
<dbReference type="GO" id="GO:0042015">
    <property type="term" value="F:interleukin-20 binding"/>
    <property type="evidence" value="ECO:0007669"/>
    <property type="project" value="TreeGrafter"/>
</dbReference>
<reference evidence="2" key="1">
    <citation type="submission" date="2020-03" db="EMBL/GenBank/DDBJ databases">
        <authorList>
            <person name="Weist P."/>
        </authorList>
    </citation>
    <scope>NUCLEOTIDE SEQUENCE</scope>
</reference>
<dbReference type="InterPro" id="IPR036116">
    <property type="entry name" value="FN3_sf"/>
</dbReference>
<dbReference type="SUPFAM" id="SSF49265">
    <property type="entry name" value="Fibronectin type III"/>
    <property type="match status" value="1"/>
</dbReference>
<dbReference type="PANTHER" id="PTHR20859">
    <property type="entry name" value="INTERFERON/INTERLEUKIN RECEPTOR"/>
    <property type="match status" value="1"/>
</dbReference>
<name>A0A9N7UUZ4_PLEPL</name>
<dbReference type="InterPro" id="IPR013783">
    <property type="entry name" value="Ig-like_fold"/>
</dbReference>
<dbReference type="InterPro" id="IPR050650">
    <property type="entry name" value="Type-II_Cytokine-TF_Rcpt"/>
</dbReference>
<dbReference type="InterPro" id="IPR015373">
    <property type="entry name" value="Interferon/interleukin_rcp_dom"/>
</dbReference>
<dbReference type="Gene3D" id="2.60.40.10">
    <property type="entry name" value="Immunoglobulins"/>
    <property type="match status" value="2"/>
</dbReference>
<comment type="caution">
    <text evidence="2">The sequence shown here is derived from an EMBL/GenBank/DDBJ whole genome shotgun (WGS) entry which is preliminary data.</text>
</comment>
<dbReference type="AlphaFoldDB" id="A0A9N7UUZ4"/>
<dbReference type="GO" id="GO:0005886">
    <property type="term" value="C:plasma membrane"/>
    <property type="evidence" value="ECO:0007669"/>
    <property type="project" value="TreeGrafter"/>
</dbReference>
<proteinExistence type="predicted"/>
<accession>A0A9N7UUZ4</accession>
<evidence type="ECO:0000313" key="2">
    <source>
        <dbReference type="EMBL" id="CAB1436772.1"/>
    </source>
</evidence>
<keyword evidence="3" id="KW-1185">Reference proteome</keyword>
<dbReference type="Proteomes" id="UP001153269">
    <property type="component" value="Unassembled WGS sequence"/>
</dbReference>
<gene>
    <name evidence="2" type="ORF">PLEPLA_LOCUS24805</name>
</gene>
<dbReference type="Pfam" id="PF09294">
    <property type="entry name" value="Interfer-bind"/>
    <property type="match status" value="1"/>
</dbReference>
<organism evidence="2 3">
    <name type="scientific">Pleuronectes platessa</name>
    <name type="common">European plaice</name>
    <dbReference type="NCBI Taxonomy" id="8262"/>
    <lineage>
        <taxon>Eukaryota</taxon>
        <taxon>Metazoa</taxon>
        <taxon>Chordata</taxon>
        <taxon>Craniata</taxon>
        <taxon>Vertebrata</taxon>
        <taxon>Euteleostomi</taxon>
        <taxon>Actinopterygii</taxon>
        <taxon>Neopterygii</taxon>
        <taxon>Teleostei</taxon>
        <taxon>Neoteleostei</taxon>
        <taxon>Acanthomorphata</taxon>
        <taxon>Carangaria</taxon>
        <taxon>Pleuronectiformes</taxon>
        <taxon>Pleuronectoidei</taxon>
        <taxon>Pleuronectidae</taxon>
        <taxon>Pleuronectes</taxon>
    </lineage>
</organism>
<feature type="domain" description="Interferon/interleukin receptor" evidence="1">
    <location>
        <begin position="126"/>
        <end position="185"/>
    </location>
</feature>
<evidence type="ECO:0000259" key="1">
    <source>
        <dbReference type="Pfam" id="PF09294"/>
    </source>
</evidence>
<dbReference type="EMBL" id="CADEAL010001937">
    <property type="protein sequence ID" value="CAB1436772.1"/>
    <property type="molecule type" value="Genomic_DNA"/>
</dbReference>